<gene>
    <name evidence="1" type="ORF">ANI02nite_00590</name>
</gene>
<reference evidence="1 2" key="1">
    <citation type="submission" date="2019-07" db="EMBL/GenBank/DDBJ databases">
        <title>Whole genome shotgun sequence of Acetobacter nitrogenifigens NBRC 105050.</title>
        <authorList>
            <person name="Hosoyama A."/>
            <person name="Uohara A."/>
            <person name="Ohji S."/>
            <person name="Ichikawa N."/>
        </authorList>
    </citation>
    <scope>NUCLEOTIDE SEQUENCE [LARGE SCALE GENOMIC DNA]</scope>
    <source>
        <strain evidence="1 2">NBRC 105050</strain>
    </source>
</reference>
<dbReference type="AlphaFoldDB" id="A0A511X5H8"/>
<dbReference type="EMBL" id="BJYF01000001">
    <property type="protein sequence ID" value="GEN58175.1"/>
    <property type="molecule type" value="Genomic_DNA"/>
</dbReference>
<protein>
    <submittedName>
        <fullName evidence="1">Aldose 1-epimerase</fullName>
    </submittedName>
</protein>
<dbReference type="Pfam" id="PF01263">
    <property type="entry name" value="Aldose_epim"/>
    <property type="match status" value="1"/>
</dbReference>
<evidence type="ECO:0000313" key="2">
    <source>
        <dbReference type="Proteomes" id="UP000321635"/>
    </source>
</evidence>
<dbReference type="Proteomes" id="UP000321635">
    <property type="component" value="Unassembled WGS sequence"/>
</dbReference>
<dbReference type="Gene3D" id="2.70.98.10">
    <property type="match status" value="1"/>
</dbReference>
<dbReference type="InterPro" id="IPR011013">
    <property type="entry name" value="Gal_mutarotase_sf_dom"/>
</dbReference>
<keyword evidence="2" id="KW-1185">Reference proteome</keyword>
<dbReference type="CDD" id="cd09024">
    <property type="entry name" value="Aldose_epim_lacX"/>
    <property type="match status" value="1"/>
</dbReference>
<dbReference type="GO" id="GO:0005975">
    <property type="term" value="P:carbohydrate metabolic process"/>
    <property type="evidence" value="ECO:0007669"/>
    <property type="project" value="InterPro"/>
</dbReference>
<dbReference type="GO" id="GO:0030246">
    <property type="term" value="F:carbohydrate binding"/>
    <property type="evidence" value="ECO:0007669"/>
    <property type="project" value="InterPro"/>
</dbReference>
<dbReference type="STRING" id="1120919.GCA_000429165_00060"/>
<evidence type="ECO:0000313" key="1">
    <source>
        <dbReference type="EMBL" id="GEN58175.1"/>
    </source>
</evidence>
<dbReference type="SUPFAM" id="SSF74650">
    <property type="entry name" value="Galactose mutarotase-like"/>
    <property type="match status" value="1"/>
</dbReference>
<dbReference type="OrthoDB" id="9795355at2"/>
<dbReference type="GO" id="GO:0016853">
    <property type="term" value="F:isomerase activity"/>
    <property type="evidence" value="ECO:0007669"/>
    <property type="project" value="InterPro"/>
</dbReference>
<accession>A0A511X5H8</accession>
<comment type="caution">
    <text evidence="1">The sequence shown here is derived from an EMBL/GenBank/DDBJ whole genome shotgun (WGS) entry which is preliminary data.</text>
</comment>
<name>A0A511X5H8_9PROT</name>
<organism evidence="1 2">
    <name type="scientific">Acetobacter nitrogenifigens DSM 23921 = NBRC 105050</name>
    <dbReference type="NCBI Taxonomy" id="1120919"/>
    <lineage>
        <taxon>Bacteria</taxon>
        <taxon>Pseudomonadati</taxon>
        <taxon>Pseudomonadota</taxon>
        <taxon>Alphaproteobacteria</taxon>
        <taxon>Acetobacterales</taxon>
        <taxon>Acetobacteraceae</taxon>
        <taxon>Acetobacter</taxon>
    </lineage>
</organism>
<dbReference type="RefSeq" id="WP_026396370.1">
    <property type="nucleotide sequence ID" value="NZ_AUBI01000001.1"/>
</dbReference>
<proteinExistence type="predicted"/>
<sequence length="292" mass="32171">MTDISHQFGDESCLATVSAAGAELSALVFDGDLDALWNAGPEWRRHSPVLFPIVGRLADDQALIDGKTYRMTQHGFARDRVFEWIERTPTGCVLELCADDETQAVFPFAFVLRIAYRVSAGQLIATYTITNPDERKALPASLGVHPAFNWPLHPGEAREDYEIIFEQLESEPIRRVAGGLLLDETFPSPVDGRVLKLSDSLFVEDAVIFDSVDSRSVWFGRPGAKGLRVKWAGFDELGVWSKEGAPFLCIEPWRGHASPANFSGAFKEKPGLLHLGPGAEWTASWRVAATDA</sequence>
<dbReference type="InterPro" id="IPR037481">
    <property type="entry name" value="LacX"/>
</dbReference>
<dbReference type="InterPro" id="IPR008183">
    <property type="entry name" value="Aldose_1/G6P_1-epimerase"/>
</dbReference>
<dbReference type="InterPro" id="IPR014718">
    <property type="entry name" value="GH-type_carb-bd"/>
</dbReference>